<dbReference type="KEGG" id="puv:PUV_27180"/>
<dbReference type="HOGENOM" id="CLU_3331108_0_0_0"/>
<reference key="1">
    <citation type="journal article" date="2011" name="Mol. Biol. Evol.">
        <title>Unity in variety -- the pan-genome of the Chlamydiae.</title>
        <authorList>
            <person name="Collingro A."/>
            <person name="Tischler P."/>
            <person name="Weinmaier T."/>
            <person name="Penz T."/>
            <person name="Heinz E."/>
            <person name="Brunham R.C."/>
            <person name="Read T.D."/>
            <person name="Bavoil P.M."/>
            <person name="Sachse K."/>
            <person name="Kahane S."/>
            <person name="Friedman M.G."/>
            <person name="Rattei T."/>
            <person name="Myers G.S.A."/>
            <person name="Horn M."/>
        </authorList>
    </citation>
    <scope>NUCLEOTIDE SEQUENCE</scope>
    <source>
        <strain>UV7</strain>
    </source>
</reference>
<evidence type="ECO:0000313" key="2">
    <source>
        <dbReference type="Proteomes" id="UP000000495"/>
    </source>
</evidence>
<sequence length="38" mass="4142">MPSADLAAFYCATLSYGKIGPNRPWKLIICDVKAVSLK</sequence>
<reference evidence="1 2" key="2">
    <citation type="journal article" date="2011" name="Mol. Biol. Evol.">
        <title>Unity in variety--the pan-genome of the Chlamydiae.</title>
        <authorList>
            <person name="Collingro A."/>
            <person name="Tischler P."/>
            <person name="Weinmaier T."/>
            <person name="Penz T."/>
            <person name="Heinz E."/>
            <person name="Brunham R.C."/>
            <person name="Read T.D."/>
            <person name="Bavoil P.M."/>
            <person name="Sachse K."/>
            <person name="Kahane S."/>
            <person name="Friedman M.G."/>
            <person name="Rattei T."/>
            <person name="Myers G.S."/>
            <person name="Horn M."/>
        </authorList>
    </citation>
    <scope>NUCLEOTIDE SEQUENCE [LARGE SCALE GENOMIC DNA]</scope>
    <source>
        <strain evidence="2">UV7</strain>
    </source>
</reference>
<proteinExistence type="predicted"/>
<accession>F8KVE2</accession>
<dbReference type="EMBL" id="FR872580">
    <property type="protein sequence ID" value="CCB87668.1"/>
    <property type="molecule type" value="Genomic_DNA"/>
</dbReference>
<dbReference type="STRING" id="765952.PUV_27180"/>
<name>F8KVE2_PARAV</name>
<keyword evidence="2" id="KW-1185">Reference proteome</keyword>
<protein>
    <submittedName>
        <fullName evidence="1">Uncharacterized protein</fullName>
    </submittedName>
</protein>
<dbReference type="Proteomes" id="UP000000495">
    <property type="component" value="Chromosome"/>
</dbReference>
<organism evidence="1 2">
    <name type="scientific">Parachlamydia acanthamoebae (strain UV7)</name>
    <dbReference type="NCBI Taxonomy" id="765952"/>
    <lineage>
        <taxon>Bacteria</taxon>
        <taxon>Pseudomonadati</taxon>
        <taxon>Chlamydiota</taxon>
        <taxon>Chlamydiia</taxon>
        <taxon>Parachlamydiales</taxon>
        <taxon>Parachlamydiaceae</taxon>
        <taxon>Parachlamydia</taxon>
    </lineage>
</organism>
<evidence type="ECO:0000313" key="1">
    <source>
        <dbReference type="EMBL" id="CCB87668.1"/>
    </source>
</evidence>
<dbReference type="AlphaFoldDB" id="F8KVE2"/>
<gene>
    <name evidence="1" type="ordered locus">PUV_27180</name>
</gene>